<name>A0A5D2GTF3_GOSDA</name>
<accession>A0A5D2GTF3</accession>
<gene>
    <name evidence="1" type="ORF">ES288_A05G435600v1</name>
</gene>
<dbReference type="Proteomes" id="UP000323506">
    <property type="component" value="Chromosome A05"/>
</dbReference>
<protein>
    <submittedName>
        <fullName evidence="1">Uncharacterized protein</fullName>
    </submittedName>
</protein>
<reference evidence="1 2" key="1">
    <citation type="submission" date="2019-06" db="EMBL/GenBank/DDBJ databases">
        <title>WGS assembly of Gossypium darwinii.</title>
        <authorList>
            <person name="Chen Z.J."/>
            <person name="Sreedasyam A."/>
            <person name="Ando A."/>
            <person name="Song Q."/>
            <person name="De L."/>
            <person name="Hulse-Kemp A."/>
            <person name="Ding M."/>
            <person name="Ye W."/>
            <person name="Kirkbride R."/>
            <person name="Jenkins J."/>
            <person name="Plott C."/>
            <person name="Lovell J."/>
            <person name="Lin Y.-M."/>
            <person name="Vaughn R."/>
            <person name="Liu B."/>
            <person name="Li W."/>
            <person name="Simpson S."/>
            <person name="Scheffler B."/>
            <person name="Saski C."/>
            <person name="Grover C."/>
            <person name="Hu G."/>
            <person name="Conover J."/>
            <person name="Carlson J."/>
            <person name="Shu S."/>
            <person name="Boston L."/>
            <person name="Williams M."/>
            <person name="Peterson D."/>
            <person name="Mcgee K."/>
            <person name="Jones D."/>
            <person name="Wendel J."/>
            <person name="Stelly D."/>
            <person name="Grimwood J."/>
            <person name="Schmutz J."/>
        </authorList>
    </citation>
    <scope>NUCLEOTIDE SEQUENCE [LARGE SCALE GENOMIC DNA]</scope>
    <source>
        <strain evidence="1">1808015.09</strain>
    </source>
</reference>
<organism evidence="1 2">
    <name type="scientific">Gossypium darwinii</name>
    <name type="common">Darwin's cotton</name>
    <name type="synonym">Gossypium barbadense var. darwinii</name>
    <dbReference type="NCBI Taxonomy" id="34276"/>
    <lineage>
        <taxon>Eukaryota</taxon>
        <taxon>Viridiplantae</taxon>
        <taxon>Streptophyta</taxon>
        <taxon>Embryophyta</taxon>
        <taxon>Tracheophyta</taxon>
        <taxon>Spermatophyta</taxon>
        <taxon>Magnoliopsida</taxon>
        <taxon>eudicotyledons</taxon>
        <taxon>Gunneridae</taxon>
        <taxon>Pentapetalae</taxon>
        <taxon>rosids</taxon>
        <taxon>malvids</taxon>
        <taxon>Malvales</taxon>
        <taxon>Malvaceae</taxon>
        <taxon>Malvoideae</taxon>
        <taxon>Gossypium</taxon>
    </lineage>
</organism>
<keyword evidence="2" id="KW-1185">Reference proteome</keyword>
<dbReference type="EMBL" id="CM017692">
    <property type="protein sequence ID" value="TYH20509.1"/>
    <property type="molecule type" value="Genomic_DNA"/>
</dbReference>
<dbReference type="AlphaFoldDB" id="A0A5D2GTF3"/>
<proteinExistence type="predicted"/>
<evidence type="ECO:0000313" key="1">
    <source>
        <dbReference type="EMBL" id="TYH20509.1"/>
    </source>
</evidence>
<evidence type="ECO:0000313" key="2">
    <source>
        <dbReference type="Proteomes" id="UP000323506"/>
    </source>
</evidence>
<sequence length="80" mass="9695">MKFFVFFSFYFRLYKSLIFIVREGTHIEYRYRILKKRGDFEREIEFKPQRWGKDWLTDSVSIHSSFASPVKGSSDPWGSD</sequence>